<protein>
    <submittedName>
        <fullName evidence="1">Uncharacterized protein</fullName>
    </submittedName>
</protein>
<comment type="caution">
    <text evidence="1">The sequence shown here is derived from an EMBL/GenBank/DDBJ whole genome shotgun (WGS) entry which is preliminary data.</text>
</comment>
<reference evidence="1 2" key="1">
    <citation type="submission" date="2018-11" db="EMBL/GenBank/DDBJ databases">
        <title>Flavobacterium sp. nov., YIM 102701-2 draft genome.</title>
        <authorList>
            <person name="Li G."/>
            <person name="Jiang Y."/>
        </authorList>
    </citation>
    <scope>NUCLEOTIDE SEQUENCE [LARGE SCALE GENOMIC DNA]</scope>
    <source>
        <strain evidence="1 2">YIM 102701-2</strain>
    </source>
</reference>
<dbReference type="PROSITE" id="PS51257">
    <property type="entry name" value="PROKAR_LIPOPROTEIN"/>
    <property type="match status" value="1"/>
</dbReference>
<sequence>MKKMLIVIAVGFVTIVSCQQKPYFKEVVSEKSVTITMREVEGQKKYILNIPIEFELNLNQTDIKDVGIYYNKDSKRVQELFEYLVYNGDTNKVLFAIEDLGYGSYPNSIYVVDGLHELTDIQAKELLEKYAVKKSLFELKNKRDTIEVISYKKFRADHPDFINKMREKPDTLKLSIGFSKGREEVFAEQIKW</sequence>
<evidence type="ECO:0000313" key="1">
    <source>
        <dbReference type="EMBL" id="RRJ92300.1"/>
    </source>
</evidence>
<keyword evidence="2" id="KW-1185">Reference proteome</keyword>
<proteinExistence type="predicted"/>
<name>A0A3P3WB92_9FLAO</name>
<dbReference type="Proteomes" id="UP000275719">
    <property type="component" value="Unassembled WGS sequence"/>
</dbReference>
<dbReference type="OrthoDB" id="1366371at2"/>
<dbReference type="AlphaFoldDB" id="A0A3P3WB92"/>
<dbReference type="RefSeq" id="WP_125017570.1">
    <property type="nucleotide sequence ID" value="NZ_RQVQ01000006.1"/>
</dbReference>
<gene>
    <name evidence="1" type="ORF">EG240_03755</name>
</gene>
<dbReference type="EMBL" id="RQVQ01000006">
    <property type="protein sequence ID" value="RRJ92300.1"/>
    <property type="molecule type" value="Genomic_DNA"/>
</dbReference>
<evidence type="ECO:0000313" key="2">
    <source>
        <dbReference type="Proteomes" id="UP000275719"/>
    </source>
</evidence>
<organism evidence="1 2">
    <name type="scientific">Paenimyroides tangerinum</name>
    <dbReference type="NCBI Taxonomy" id="2488728"/>
    <lineage>
        <taxon>Bacteria</taxon>
        <taxon>Pseudomonadati</taxon>
        <taxon>Bacteroidota</taxon>
        <taxon>Flavobacteriia</taxon>
        <taxon>Flavobacteriales</taxon>
        <taxon>Flavobacteriaceae</taxon>
        <taxon>Paenimyroides</taxon>
    </lineage>
</organism>
<accession>A0A3P3WB92</accession>